<keyword evidence="3 11" id="KW-0328">Glycosyltransferase</keyword>
<evidence type="ECO:0000256" key="13">
    <source>
        <dbReference type="SAM" id="SignalP"/>
    </source>
</evidence>
<dbReference type="PROSITE" id="PS00375">
    <property type="entry name" value="UDPGT"/>
    <property type="match status" value="1"/>
</dbReference>
<evidence type="ECO:0000256" key="10">
    <source>
        <dbReference type="ARBA" id="ARBA00046288"/>
    </source>
</evidence>
<reference evidence="14" key="2">
    <citation type="journal article" date="2023" name="BMC Genomics">
        <title>Pest status, molecular evolution, and epigenetic factors derived from the genome assembly of Frankliniella fusca, a thysanopteran phytovirus vector.</title>
        <authorList>
            <person name="Catto M.A."/>
            <person name="Labadie P.E."/>
            <person name="Jacobson A.L."/>
            <person name="Kennedy G.G."/>
            <person name="Srinivasan R."/>
            <person name="Hunt B.G."/>
        </authorList>
    </citation>
    <scope>NUCLEOTIDE SEQUENCE</scope>
    <source>
        <strain evidence="14">PL_HMW_Pooled</strain>
    </source>
</reference>
<evidence type="ECO:0000256" key="2">
    <source>
        <dbReference type="ARBA" id="ARBA00009995"/>
    </source>
</evidence>
<evidence type="ECO:0000256" key="12">
    <source>
        <dbReference type="SAM" id="Phobius"/>
    </source>
</evidence>
<feature type="transmembrane region" description="Helical" evidence="12">
    <location>
        <begin position="488"/>
        <end position="512"/>
    </location>
</feature>
<reference evidence="14" key="1">
    <citation type="submission" date="2021-07" db="EMBL/GenBank/DDBJ databases">
        <authorList>
            <person name="Catto M.A."/>
            <person name="Jacobson A."/>
            <person name="Kennedy G."/>
            <person name="Labadie P."/>
            <person name="Hunt B.G."/>
            <person name="Srinivasan R."/>
        </authorList>
    </citation>
    <scope>NUCLEOTIDE SEQUENCE</scope>
    <source>
        <strain evidence="14">PL_HMW_Pooled</strain>
        <tissue evidence="14">Head</tissue>
    </source>
</reference>
<feature type="chain" id="PRO_5041988902" evidence="13">
    <location>
        <begin position="27"/>
        <end position="536"/>
    </location>
</feature>
<evidence type="ECO:0000256" key="4">
    <source>
        <dbReference type="ARBA" id="ARBA00022679"/>
    </source>
</evidence>
<keyword evidence="5 12" id="KW-0812">Transmembrane</keyword>
<evidence type="ECO:0000256" key="7">
    <source>
        <dbReference type="ARBA" id="ARBA00022989"/>
    </source>
</evidence>
<comment type="subcellular location">
    <subcellularLocation>
        <location evidence="10">Endomembrane system</location>
        <topology evidence="10">Single-pass type I membrane protein</topology>
    </subcellularLocation>
    <subcellularLocation>
        <location evidence="1">Endoplasmic reticulum</location>
    </subcellularLocation>
</comment>
<keyword evidence="4 11" id="KW-0808">Transferase</keyword>
<protein>
    <submittedName>
        <fullName evidence="14">UDP-glycosyltransferase UGT5</fullName>
    </submittedName>
</protein>
<dbReference type="InterPro" id="IPR035595">
    <property type="entry name" value="UDP_glycos_trans_CS"/>
</dbReference>
<evidence type="ECO:0000256" key="6">
    <source>
        <dbReference type="ARBA" id="ARBA00022824"/>
    </source>
</evidence>
<sequence length="536" mass="58682">MPQGCCLALAAAVALLLVLGAPGVDSARVLVVIAMPAPSHLIVFTGLTRALADRGHHITLVSPMAKTDKLLPTHNHHIVSVQNDTVMAFKKNSIKKFMTGETEQFLSSMITFFQWGPQLVRSTLGHPNFKAEVDKPGQKFDLVITEAFFLQEAMVGLGHKFNAPVIALNPFGASPQINQIMGNAINPAWVPNLFLGLGGQLTFTERVINTVASGGMDLLYRFLQLPLQQQLVEEFFPDAPPLSELLRHRLALVLVNNHYSLNFPVPLAPGVVEVGGMHITKKPKPLPKDLQELMDGAKEGVVYFSMGSNLVMEYMPKQKTDAIFGALGSVKQRVLLKWDGPVPDSGVPANIKIVKWAPQSDILAHPNLRLFVTHGGLLSTQEAVYHGVPLVGIPVFADQTFNMRLATRKGFCEQVDFATITKENLSSALQKVLGNPSYKEAVGQLSRLFRSKPMEPADVAVFWVEHILQEGNGEHLRPSSVDLSLHQLLLLDVLLALVTPLVLVILVVRALCRLCCCRSQKSKANKAKSEKAKKNE</sequence>
<dbReference type="InterPro" id="IPR002213">
    <property type="entry name" value="UDP_glucos_trans"/>
</dbReference>
<dbReference type="InterPro" id="IPR050271">
    <property type="entry name" value="UDP-glycosyltransferase"/>
</dbReference>
<dbReference type="PANTHER" id="PTHR48043">
    <property type="entry name" value="EG:EG0003.4 PROTEIN-RELATED"/>
    <property type="match status" value="1"/>
</dbReference>
<keyword evidence="13" id="KW-0732">Signal</keyword>
<evidence type="ECO:0000313" key="15">
    <source>
        <dbReference type="Proteomes" id="UP001219518"/>
    </source>
</evidence>
<keyword evidence="7 12" id="KW-1133">Transmembrane helix</keyword>
<evidence type="ECO:0000256" key="1">
    <source>
        <dbReference type="ARBA" id="ARBA00004240"/>
    </source>
</evidence>
<evidence type="ECO:0000256" key="3">
    <source>
        <dbReference type="ARBA" id="ARBA00022676"/>
    </source>
</evidence>
<dbReference type="GO" id="GO:0005783">
    <property type="term" value="C:endoplasmic reticulum"/>
    <property type="evidence" value="ECO:0007669"/>
    <property type="project" value="UniProtKB-SubCell"/>
</dbReference>
<evidence type="ECO:0000256" key="9">
    <source>
        <dbReference type="ARBA" id="ARBA00023180"/>
    </source>
</evidence>
<keyword evidence="8 12" id="KW-0472">Membrane</keyword>
<keyword evidence="9" id="KW-0325">Glycoprotein</keyword>
<dbReference type="CDD" id="cd03784">
    <property type="entry name" value="GT1_Gtf-like"/>
    <property type="match status" value="1"/>
</dbReference>
<gene>
    <name evidence="14" type="ORF">KUF71_008523</name>
</gene>
<accession>A0AAE1HEY4</accession>
<dbReference type="GO" id="GO:0008194">
    <property type="term" value="F:UDP-glycosyltransferase activity"/>
    <property type="evidence" value="ECO:0007669"/>
    <property type="project" value="InterPro"/>
</dbReference>
<dbReference type="Proteomes" id="UP001219518">
    <property type="component" value="Unassembled WGS sequence"/>
</dbReference>
<dbReference type="FunFam" id="3.40.50.2000:FF:000050">
    <property type="entry name" value="UDP-glucuronosyltransferase"/>
    <property type="match status" value="1"/>
</dbReference>
<organism evidence="14 15">
    <name type="scientific">Frankliniella fusca</name>
    <dbReference type="NCBI Taxonomy" id="407009"/>
    <lineage>
        <taxon>Eukaryota</taxon>
        <taxon>Metazoa</taxon>
        <taxon>Ecdysozoa</taxon>
        <taxon>Arthropoda</taxon>
        <taxon>Hexapoda</taxon>
        <taxon>Insecta</taxon>
        <taxon>Pterygota</taxon>
        <taxon>Neoptera</taxon>
        <taxon>Paraneoptera</taxon>
        <taxon>Thysanoptera</taxon>
        <taxon>Terebrantia</taxon>
        <taxon>Thripoidea</taxon>
        <taxon>Thripidae</taxon>
        <taxon>Frankliniella</taxon>
    </lineage>
</organism>
<keyword evidence="15" id="KW-1185">Reference proteome</keyword>
<evidence type="ECO:0000256" key="8">
    <source>
        <dbReference type="ARBA" id="ARBA00023136"/>
    </source>
</evidence>
<comment type="caution">
    <text evidence="14">The sequence shown here is derived from an EMBL/GenBank/DDBJ whole genome shotgun (WGS) entry which is preliminary data.</text>
</comment>
<comment type="similarity">
    <text evidence="2 11">Belongs to the UDP-glycosyltransferase family.</text>
</comment>
<dbReference type="SUPFAM" id="SSF53756">
    <property type="entry name" value="UDP-Glycosyltransferase/glycogen phosphorylase"/>
    <property type="match status" value="1"/>
</dbReference>
<evidence type="ECO:0000256" key="11">
    <source>
        <dbReference type="RuleBase" id="RU003718"/>
    </source>
</evidence>
<dbReference type="EMBL" id="JAHWGI010000979">
    <property type="protein sequence ID" value="KAK3919396.1"/>
    <property type="molecule type" value="Genomic_DNA"/>
</dbReference>
<evidence type="ECO:0000256" key="5">
    <source>
        <dbReference type="ARBA" id="ARBA00022692"/>
    </source>
</evidence>
<dbReference type="AlphaFoldDB" id="A0AAE1HEY4"/>
<keyword evidence="6" id="KW-0256">Endoplasmic reticulum</keyword>
<dbReference type="Pfam" id="PF00201">
    <property type="entry name" value="UDPGT"/>
    <property type="match status" value="1"/>
</dbReference>
<evidence type="ECO:0000313" key="14">
    <source>
        <dbReference type="EMBL" id="KAK3919396.1"/>
    </source>
</evidence>
<dbReference type="Gene3D" id="3.40.50.2000">
    <property type="entry name" value="Glycogen Phosphorylase B"/>
    <property type="match status" value="2"/>
</dbReference>
<name>A0AAE1HEY4_9NEOP</name>
<feature type="signal peptide" evidence="13">
    <location>
        <begin position="1"/>
        <end position="26"/>
    </location>
</feature>
<dbReference type="PANTHER" id="PTHR48043:SF159">
    <property type="entry name" value="EG:EG0003.4 PROTEIN-RELATED"/>
    <property type="match status" value="1"/>
</dbReference>
<proteinExistence type="inferred from homology"/>